<evidence type="ECO:0000313" key="3">
    <source>
        <dbReference type="Proteomes" id="UP001465976"/>
    </source>
</evidence>
<name>A0ABR3FNH0_9AGAR</name>
<gene>
    <name evidence="2" type="ORF">V5O48_005023</name>
</gene>
<feature type="region of interest" description="Disordered" evidence="1">
    <location>
        <begin position="157"/>
        <end position="207"/>
    </location>
</feature>
<dbReference type="InterPro" id="IPR018606">
    <property type="entry name" value="Arb1"/>
</dbReference>
<dbReference type="EMBL" id="JBAHYK010000187">
    <property type="protein sequence ID" value="KAL0576952.1"/>
    <property type="molecule type" value="Genomic_DNA"/>
</dbReference>
<proteinExistence type="predicted"/>
<feature type="compositionally biased region" description="Basic and acidic residues" evidence="1">
    <location>
        <begin position="198"/>
        <end position="207"/>
    </location>
</feature>
<evidence type="ECO:0000256" key="1">
    <source>
        <dbReference type="SAM" id="MobiDB-lite"/>
    </source>
</evidence>
<sequence>MAEPPKKVHAITYPPFPTTPAGIAVLSFKDFEERGISKLAVSGHEVDALSIPTIALPHKHDTDRCKSDARPCIINKYGRAKSTGYDTRGNGTKKMEWWQDWEELDEFGGILGYNPTVSRTERFQKAVQDFNKNRTWPPNHVGVRAVWDQFQTFIGQLDSNQPKNSQKSEEEADEDDDLDDGDDPEEEPQDLSSNSQSKEPEVTKVEEYSDVNEKMAAFLNDPEKRMRIYLSSFMRRQGLHYTERNLSIIPRLLSSFVNYLLRNRVFADKKGDEAFQEARKIADIALVELPLTSKLAKLLPDDLNTALKGAYTLWNPAESCPVGDDVPQHKVPSPQPEPKNEPNDVDNEGASWGNGGTSWGSTIDIDSIDTWGAADTSVWGAELGKDDPVSAWLPPPPPTLFPLLGPTTLPMTHQTGIFEWSVRKIKSISPPVPIPQKQAGDVFDAADVYGSPQAIEADLTQRFWKVELEPWLGWEDGFQEPEGVLPRILEPSRGAVLIQDNVVFEGSLREKVGVEEGKEAEKVVYSPTSGVKPFKPTLDTISILVLPAVGEQLRVGMGLGGTWVQMLRCGDLVGDAVKQAKKGKAKTAGQRFWYLEELMVTLTSYHTV</sequence>
<dbReference type="Proteomes" id="UP001465976">
    <property type="component" value="Unassembled WGS sequence"/>
</dbReference>
<reference evidence="2 3" key="1">
    <citation type="submission" date="2024-02" db="EMBL/GenBank/DDBJ databases">
        <title>A draft genome for the cacao thread blight pathogen Marasmius crinis-equi.</title>
        <authorList>
            <person name="Cohen S.P."/>
            <person name="Baruah I.K."/>
            <person name="Amoako-Attah I."/>
            <person name="Bukari Y."/>
            <person name="Meinhardt L.W."/>
            <person name="Bailey B.A."/>
        </authorList>
    </citation>
    <scope>NUCLEOTIDE SEQUENCE [LARGE SCALE GENOMIC DNA]</scope>
    <source>
        <strain evidence="2 3">GH-76</strain>
    </source>
</reference>
<feature type="compositionally biased region" description="Acidic residues" evidence="1">
    <location>
        <begin position="170"/>
        <end position="189"/>
    </location>
</feature>
<evidence type="ECO:0000313" key="2">
    <source>
        <dbReference type="EMBL" id="KAL0576952.1"/>
    </source>
</evidence>
<organism evidence="2 3">
    <name type="scientific">Marasmius crinis-equi</name>
    <dbReference type="NCBI Taxonomy" id="585013"/>
    <lineage>
        <taxon>Eukaryota</taxon>
        <taxon>Fungi</taxon>
        <taxon>Dikarya</taxon>
        <taxon>Basidiomycota</taxon>
        <taxon>Agaricomycotina</taxon>
        <taxon>Agaricomycetes</taxon>
        <taxon>Agaricomycetidae</taxon>
        <taxon>Agaricales</taxon>
        <taxon>Marasmiineae</taxon>
        <taxon>Marasmiaceae</taxon>
        <taxon>Marasmius</taxon>
    </lineage>
</organism>
<dbReference type="Pfam" id="PF09692">
    <property type="entry name" value="Arb1"/>
    <property type="match status" value="1"/>
</dbReference>
<protein>
    <submittedName>
        <fullName evidence="2">Uncharacterized protein</fullName>
    </submittedName>
</protein>
<keyword evidence="3" id="KW-1185">Reference proteome</keyword>
<accession>A0ABR3FNH0</accession>
<feature type="region of interest" description="Disordered" evidence="1">
    <location>
        <begin position="322"/>
        <end position="359"/>
    </location>
</feature>
<comment type="caution">
    <text evidence="2">The sequence shown here is derived from an EMBL/GenBank/DDBJ whole genome shotgun (WGS) entry which is preliminary data.</text>
</comment>